<feature type="transmembrane region" description="Helical" evidence="6">
    <location>
        <begin position="261"/>
        <end position="284"/>
    </location>
</feature>
<keyword evidence="8" id="KW-1185">Reference proteome</keyword>
<feature type="transmembrane region" description="Helical" evidence="6">
    <location>
        <begin position="291"/>
        <end position="311"/>
    </location>
</feature>
<keyword evidence="3 6" id="KW-0812">Transmembrane</keyword>
<evidence type="ECO:0000256" key="5">
    <source>
        <dbReference type="ARBA" id="ARBA00023136"/>
    </source>
</evidence>
<feature type="transmembrane region" description="Helical" evidence="6">
    <location>
        <begin position="352"/>
        <end position="369"/>
    </location>
</feature>
<evidence type="ECO:0000256" key="4">
    <source>
        <dbReference type="ARBA" id="ARBA00022989"/>
    </source>
</evidence>
<organism evidence="7 8">
    <name type="scientific">Coleophoma crateriformis</name>
    <dbReference type="NCBI Taxonomy" id="565419"/>
    <lineage>
        <taxon>Eukaryota</taxon>
        <taxon>Fungi</taxon>
        <taxon>Dikarya</taxon>
        <taxon>Ascomycota</taxon>
        <taxon>Pezizomycotina</taxon>
        <taxon>Leotiomycetes</taxon>
        <taxon>Helotiales</taxon>
        <taxon>Dermateaceae</taxon>
        <taxon>Coleophoma</taxon>
    </lineage>
</organism>
<accession>A0A3D8QTP3</accession>
<keyword evidence="5 6" id="KW-0472">Membrane</keyword>
<dbReference type="Pfam" id="PF07690">
    <property type="entry name" value="MFS_1"/>
    <property type="match status" value="1"/>
</dbReference>
<dbReference type="InterPro" id="IPR036259">
    <property type="entry name" value="MFS_trans_sf"/>
</dbReference>
<feature type="transmembrane region" description="Helical" evidence="6">
    <location>
        <begin position="317"/>
        <end position="340"/>
    </location>
</feature>
<feature type="transmembrane region" description="Helical" evidence="6">
    <location>
        <begin position="121"/>
        <end position="145"/>
    </location>
</feature>
<feature type="transmembrane region" description="Helical" evidence="6">
    <location>
        <begin position="157"/>
        <end position="177"/>
    </location>
</feature>
<comment type="subcellular location">
    <subcellularLocation>
        <location evidence="1">Membrane</location>
        <topology evidence="1">Multi-pass membrane protein</topology>
    </subcellularLocation>
</comment>
<keyword evidence="2" id="KW-0813">Transport</keyword>
<keyword evidence="4 6" id="KW-1133">Transmembrane helix</keyword>
<evidence type="ECO:0000256" key="1">
    <source>
        <dbReference type="ARBA" id="ARBA00004141"/>
    </source>
</evidence>
<dbReference type="Gene3D" id="1.20.1250.20">
    <property type="entry name" value="MFS general substrate transporter like domains"/>
    <property type="match status" value="1"/>
</dbReference>
<evidence type="ECO:0000313" key="8">
    <source>
        <dbReference type="Proteomes" id="UP000256328"/>
    </source>
</evidence>
<reference evidence="7 8" key="1">
    <citation type="journal article" date="2018" name="IMA Fungus">
        <title>IMA Genome-F 9: Draft genome sequence of Annulohypoxylon stygium, Aspergillus mulundensis, Berkeleyomyces basicola (syn. Thielaviopsis basicola), Ceratocystis smalleyi, two Cercospora beticola strains, Coleophoma cylindrospora, Fusarium fracticaudum, Phialophora cf. hyalina, and Morchella septimelata.</title>
        <authorList>
            <person name="Wingfield B.D."/>
            <person name="Bills G.F."/>
            <person name="Dong Y."/>
            <person name="Huang W."/>
            <person name="Nel W.J."/>
            <person name="Swalarsk-Parry B.S."/>
            <person name="Vaghefi N."/>
            <person name="Wilken P.M."/>
            <person name="An Z."/>
            <person name="de Beer Z.W."/>
            <person name="De Vos L."/>
            <person name="Chen L."/>
            <person name="Duong T.A."/>
            <person name="Gao Y."/>
            <person name="Hammerbacher A."/>
            <person name="Kikkert J.R."/>
            <person name="Li Y."/>
            <person name="Li H."/>
            <person name="Li K."/>
            <person name="Li Q."/>
            <person name="Liu X."/>
            <person name="Ma X."/>
            <person name="Naidoo K."/>
            <person name="Pethybridge S.J."/>
            <person name="Sun J."/>
            <person name="Steenkamp E.T."/>
            <person name="van der Nest M.A."/>
            <person name="van Wyk S."/>
            <person name="Wingfield M.J."/>
            <person name="Xiong C."/>
            <person name="Yue Q."/>
            <person name="Zhang X."/>
        </authorList>
    </citation>
    <scope>NUCLEOTIDE SEQUENCE [LARGE SCALE GENOMIC DNA]</scope>
    <source>
        <strain evidence="7 8">BP5796</strain>
    </source>
</reference>
<dbReference type="InterPro" id="IPR011701">
    <property type="entry name" value="MFS"/>
</dbReference>
<dbReference type="GO" id="GO:0022857">
    <property type="term" value="F:transmembrane transporter activity"/>
    <property type="evidence" value="ECO:0007669"/>
    <property type="project" value="InterPro"/>
</dbReference>
<sequence>MSAKGSQNVVKNPEAGDDIVNTHPGGDVQFAEVEKGEVIDAKAADAGLKFLAERGTVSYMEDEEVQKRCCLFSQSNISPVAITNGVQYFDKATLAYAAVYGLRADLGLVGQQYSWATSIFYFGYLVGQCAVGFASLLGGLITYGIGHAHSSVANWRLIFLVCGGITIVWAVVIYFVLPDTPASASFLTERQKMIAVERLRQNRTGVKTTKFKWSQAWEALRDPQVILLALYVGIGEIYNIGGSFLPLILQGLGFSGLTTTILTMPGQVVQISSLLIGGVLSYLFRNQNRRLCIILLLLAPTYAGCIMLQAVPQNMTWVRAVACWMFLSAAGGPYAVLLSLISSNVAGFSKKVTATTLIFIAYCVGDIVSPQMFLASEAPTYPTGLRTLLVARTLNIVVIITLGFYHYFENRRRDTVLAELPSEVIDADTVANEEFWDRTDKEDFLKFDTSGKSDMRKAIFAGDN</sequence>
<dbReference type="PANTHER" id="PTHR43791:SF70">
    <property type="entry name" value="MAJOR FACILITATOR SUPERFAMILY (MFS) PROFILE DOMAIN-CONTAINING PROTEIN"/>
    <property type="match status" value="1"/>
</dbReference>
<dbReference type="OrthoDB" id="6730379at2759"/>
<gene>
    <name evidence="7" type="ORF">BP5796_09839</name>
</gene>
<evidence type="ECO:0000256" key="3">
    <source>
        <dbReference type="ARBA" id="ARBA00022692"/>
    </source>
</evidence>
<evidence type="ECO:0000313" key="7">
    <source>
        <dbReference type="EMBL" id="RDW65147.1"/>
    </source>
</evidence>
<dbReference type="AlphaFoldDB" id="A0A3D8QTP3"/>
<dbReference type="GO" id="GO:0016020">
    <property type="term" value="C:membrane"/>
    <property type="evidence" value="ECO:0007669"/>
    <property type="project" value="UniProtKB-SubCell"/>
</dbReference>
<feature type="transmembrane region" description="Helical" evidence="6">
    <location>
        <begin position="389"/>
        <end position="408"/>
    </location>
</feature>
<dbReference type="Proteomes" id="UP000256328">
    <property type="component" value="Unassembled WGS sequence"/>
</dbReference>
<feature type="transmembrane region" description="Helical" evidence="6">
    <location>
        <begin position="225"/>
        <end position="249"/>
    </location>
</feature>
<dbReference type="SUPFAM" id="SSF103473">
    <property type="entry name" value="MFS general substrate transporter"/>
    <property type="match status" value="1"/>
</dbReference>
<proteinExistence type="predicted"/>
<evidence type="ECO:0000256" key="2">
    <source>
        <dbReference type="ARBA" id="ARBA00022448"/>
    </source>
</evidence>
<dbReference type="PANTHER" id="PTHR43791">
    <property type="entry name" value="PERMEASE-RELATED"/>
    <property type="match status" value="1"/>
</dbReference>
<dbReference type="EMBL" id="PDLN01000015">
    <property type="protein sequence ID" value="RDW65147.1"/>
    <property type="molecule type" value="Genomic_DNA"/>
</dbReference>
<comment type="caution">
    <text evidence="7">The sequence shown here is derived from an EMBL/GenBank/DDBJ whole genome shotgun (WGS) entry which is preliminary data.</text>
</comment>
<evidence type="ECO:0000256" key="6">
    <source>
        <dbReference type="SAM" id="Phobius"/>
    </source>
</evidence>
<evidence type="ECO:0008006" key="9">
    <source>
        <dbReference type="Google" id="ProtNLM"/>
    </source>
</evidence>
<name>A0A3D8QTP3_9HELO</name>
<protein>
    <recommendedName>
        <fullName evidence="9">Major facilitator superfamily (MFS) profile domain-containing protein</fullName>
    </recommendedName>
</protein>